<dbReference type="PATRIC" id="fig|512763.3.peg.3415"/>
<evidence type="ECO:0000313" key="1">
    <source>
        <dbReference type="EMBL" id="ALJ00120.1"/>
    </source>
</evidence>
<sequence>MELREETIQTLQHILEDLETCTTHDTDVAPALMSSLQEIEKVIQHLMQRTSIDQPAFQRVVFLSRMLELSKKEISGGKIQDGLWFGRSVITFLLTGTSAGAVPVTAERYH</sequence>
<organism evidence="1 2">
    <name type="scientific">Rufibacter tibetensis</name>
    <dbReference type="NCBI Taxonomy" id="512763"/>
    <lineage>
        <taxon>Bacteria</taxon>
        <taxon>Pseudomonadati</taxon>
        <taxon>Bacteroidota</taxon>
        <taxon>Cytophagia</taxon>
        <taxon>Cytophagales</taxon>
        <taxon>Hymenobacteraceae</taxon>
        <taxon>Rufibacter</taxon>
    </lineage>
</organism>
<protein>
    <submittedName>
        <fullName evidence="1">Uncharacterized protein</fullName>
    </submittedName>
</protein>
<dbReference type="EMBL" id="CP012643">
    <property type="protein sequence ID" value="ALJ00120.1"/>
    <property type="molecule type" value="Genomic_DNA"/>
</dbReference>
<dbReference type="Proteomes" id="UP000061382">
    <property type="component" value="Chromosome"/>
</dbReference>
<dbReference type="KEGG" id="rti:DC20_15515"/>
<dbReference type="AlphaFoldDB" id="A0A0P0C984"/>
<evidence type="ECO:0000313" key="2">
    <source>
        <dbReference type="Proteomes" id="UP000061382"/>
    </source>
</evidence>
<reference evidence="1 2" key="1">
    <citation type="submission" date="2015-08" db="EMBL/GenBank/DDBJ databases">
        <title>Complete genome sequence of Rufibacter tibetensis strain 1351t, a radiation-resistant bacterium from tibet plateau.</title>
        <authorList>
            <person name="Dai J."/>
        </authorList>
    </citation>
    <scope>NUCLEOTIDE SEQUENCE [LARGE SCALE GENOMIC DNA]</scope>
    <source>
        <strain evidence="1 2">1351</strain>
    </source>
</reference>
<keyword evidence="2" id="KW-1185">Reference proteome</keyword>
<accession>A0A0P0C984</accession>
<dbReference type="RefSeq" id="WP_062544665.1">
    <property type="nucleotide sequence ID" value="NZ_CP012643.1"/>
</dbReference>
<dbReference type="OrthoDB" id="894146at2"/>
<name>A0A0P0C984_9BACT</name>
<gene>
    <name evidence="1" type="ORF">DC20_15515</name>
</gene>
<proteinExistence type="predicted"/>